<accession>A0A0F9N3L3</accession>
<dbReference type="InterPro" id="IPR000836">
    <property type="entry name" value="PRTase_dom"/>
</dbReference>
<dbReference type="SUPFAM" id="SSF56235">
    <property type="entry name" value="N-terminal nucleophile aminohydrolases (Ntn hydrolases)"/>
    <property type="match status" value="1"/>
</dbReference>
<dbReference type="EMBL" id="LAZR01007735">
    <property type="protein sequence ID" value="KKM83295.1"/>
    <property type="molecule type" value="Genomic_DNA"/>
</dbReference>
<keyword evidence="2" id="KW-0315">Glutamine amidotransferase</keyword>
<gene>
    <name evidence="4" type="ORF">LCGC14_1310850</name>
</gene>
<name>A0A0F9N3L3_9ZZZZ</name>
<keyword evidence="1" id="KW-0808">Transferase</keyword>
<feature type="domain" description="Glutamine amidotransferase type-2" evidence="3">
    <location>
        <begin position="1"/>
        <end position="74"/>
    </location>
</feature>
<dbReference type="SUPFAM" id="SSF53271">
    <property type="entry name" value="PRTase-like"/>
    <property type="match status" value="1"/>
</dbReference>
<evidence type="ECO:0000256" key="2">
    <source>
        <dbReference type="ARBA" id="ARBA00022962"/>
    </source>
</evidence>
<protein>
    <recommendedName>
        <fullName evidence="3">Glutamine amidotransferase type-2 domain-containing protein</fullName>
    </recommendedName>
</protein>
<sequence length="323" mass="36418">MQNAQELIEGSCSILLLTDDGIYAARDRLGRTPIVIGKKDGAYAATSETCAFPNLDYQIEKYLGPGEIIRITEEGMEQKKAPGDRMQICAFLWVYYGYPSSCYEGINVEDVRYRCGAALARNDDAVIDMVAGIPDSGIAHAIGYAIEAKVPYKRPFVKYTPTWPRSFMPQKQEVRDLVAKMKLIPIKELIEGQRVLFCEDSIVRGTQLQDIIQRVIDYGAKEVHMRPACPPLVYSCKFLNFSRSRSVLDLASRKAIREIEGDEDTDTPDEYADFSSEKYARMIASITRRLKLTSLQYQKLSDLVTAIGLPKERVCTYCWDGAE</sequence>
<dbReference type="PANTHER" id="PTHR11907">
    <property type="entry name" value="AMIDOPHOSPHORIBOSYLTRANSFERASE"/>
    <property type="match status" value="1"/>
</dbReference>
<evidence type="ECO:0000259" key="3">
    <source>
        <dbReference type="PROSITE" id="PS51278"/>
    </source>
</evidence>
<dbReference type="Gene3D" id="3.40.50.2020">
    <property type="match status" value="1"/>
</dbReference>
<evidence type="ECO:0000313" key="4">
    <source>
        <dbReference type="EMBL" id="KKM83295.1"/>
    </source>
</evidence>
<evidence type="ECO:0000256" key="1">
    <source>
        <dbReference type="ARBA" id="ARBA00022679"/>
    </source>
</evidence>
<organism evidence="4">
    <name type="scientific">marine sediment metagenome</name>
    <dbReference type="NCBI Taxonomy" id="412755"/>
    <lineage>
        <taxon>unclassified sequences</taxon>
        <taxon>metagenomes</taxon>
        <taxon>ecological metagenomes</taxon>
    </lineage>
</organism>
<dbReference type="AlphaFoldDB" id="A0A0F9N3L3"/>
<dbReference type="InterPro" id="IPR029057">
    <property type="entry name" value="PRTase-like"/>
</dbReference>
<dbReference type="InterPro" id="IPR029055">
    <property type="entry name" value="Ntn_hydrolases_N"/>
</dbReference>
<comment type="caution">
    <text evidence="4">The sequence shown here is derived from an EMBL/GenBank/DDBJ whole genome shotgun (WGS) entry which is preliminary data.</text>
</comment>
<dbReference type="InterPro" id="IPR017932">
    <property type="entry name" value="GATase_2_dom"/>
</dbReference>
<proteinExistence type="predicted"/>
<dbReference type="GO" id="GO:0016740">
    <property type="term" value="F:transferase activity"/>
    <property type="evidence" value="ECO:0007669"/>
    <property type="project" value="UniProtKB-KW"/>
</dbReference>
<dbReference type="PROSITE" id="PS51278">
    <property type="entry name" value="GATASE_TYPE_2"/>
    <property type="match status" value="1"/>
</dbReference>
<dbReference type="Gene3D" id="3.60.20.10">
    <property type="entry name" value="Glutamine Phosphoribosylpyrophosphate, subunit 1, domain 1"/>
    <property type="match status" value="1"/>
</dbReference>
<reference evidence="4" key="1">
    <citation type="journal article" date="2015" name="Nature">
        <title>Complex archaea that bridge the gap between prokaryotes and eukaryotes.</title>
        <authorList>
            <person name="Spang A."/>
            <person name="Saw J.H."/>
            <person name="Jorgensen S.L."/>
            <person name="Zaremba-Niedzwiedzka K."/>
            <person name="Martijn J."/>
            <person name="Lind A.E."/>
            <person name="van Eijk R."/>
            <person name="Schleper C."/>
            <person name="Guy L."/>
            <person name="Ettema T.J."/>
        </authorList>
    </citation>
    <scope>NUCLEOTIDE SEQUENCE</scope>
</reference>
<dbReference type="CDD" id="cd06223">
    <property type="entry name" value="PRTases_typeI"/>
    <property type="match status" value="1"/>
</dbReference>